<reference evidence="4" key="2">
    <citation type="submission" date="2025-08" db="UniProtKB">
        <authorList>
            <consortium name="RefSeq"/>
        </authorList>
    </citation>
    <scope>IDENTIFICATION</scope>
    <source>
        <tissue evidence="4">Leaf</tissue>
    </source>
</reference>
<dbReference type="AlphaFoldDB" id="A0A9R0JXQ3"/>
<dbReference type="PANTHER" id="PTHR32278">
    <property type="entry name" value="F-BOX DOMAIN-CONTAINING PROTEIN"/>
    <property type="match status" value="1"/>
</dbReference>
<evidence type="ECO:0000313" key="4">
    <source>
        <dbReference type="RefSeq" id="XP_021850976.1"/>
    </source>
</evidence>
<dbReference type="SMART" id="SM00256">
    <property type="entry name" value="FBOX"/>
    <property type="match status" value="1"/>
</dbReference>
<protein>
    <submittedName>
        <fullName evidence="4">F-box protein PP2-B12</fullName>
    </submittedName>
</protein>
<name>A0A9R0JXQ3_SPIOL</name>
<gene>
    <name evidence="4" type="primary">LOC110790495</name>
</gene>
<accession>A0A9R0JXQ3</accession>
<dbReference type="GeneID" id="110790495"/>
<dbReference type="Pfam" id="PF12937">
    <property type="entry name" value="F-box-like"/>
    <property type="match status" value="1"/>
</dbReference>
<dbReference type="InterPro" id="IPR001810">
    <property type="entry name" value="F-box_dom"/>
</dbReference>
<keyword evidence="3" id="KW-1185">Reference proteome</keyword>
<dbReference type="Pfam" id="PF14299">
    <property type="entry name" value="PP2"/>
    <property type="match status" value="1"/>
</dbReference>
<feature type="domain" description="F-box" evidence="2">
    <location>
        <begin position="4"/>
        <end position="50"/>
    </location>
</feature>
<dbReference type="KEGG" id="soe:110790495"/>
<dbReference type="InterPro" id="IPR036047">
    <property type="entry name" value="F-box-like_dom_sf"/>
</dbReference>
<dbReference type="OrthoDB" id="1918565at2759"/>
<proteinExistence type="predicted"/>
<dbReference type="CDD" id="cd22162">
    <property type="entry name" value="F-box_AtSKIP3-like"/>
    <property type="match status" value="1"/>
</dbReference>
<sequence length="446" mass="50118">MSSCMNLLELPEGCLSHILSLTSPRDVVRSSAVSKQFLSASDSDSVWKKFFPSDCDYFISQSSTPIDQQLFASKKELFLYLCRSPLLFNNNTQSFALDKWSGKKCFMLGARMLTITWGDTPEYWSWESIPESRFPEVAQLNSVCWLNIKGILPTKFLSHNTTYGVYFVFRKIDDFYGFDIPVMTSVFEVDGEGLSNGIDIVNHYYLEEPEDDESPTSRDELPVERGDGWLEVEMGKYRVGFGGEGVVDEKAVLEMSLKEVEELNWKGGIVVQGIELRPLGCAPQPIPEQAYFCDATQGVDHPGEPGPLDPEIIYARLRQLELNQEALTSRFDRFESLFDRFESLFDRFESRFDRFESDQQRAMFPIYDYYASQGVVGEFSEHPSWFQYPPGGYAVPGTHGTYMPITHVGGQGSYGAGGRGAGPSGGRYGDDDDGDDNDIGDVSIPL</sequence>
<feature type="region of interest" description="Disordered" evidence="1">
    <location>
        <begin position="414"/>
        <end position="446"/>
    </location>
</feature>
<evidence type="ECO:0000256" key="1">
    <source>
        <dbReference type="SAM" id="MobiDB-lite"/>
    </source>
</evidence>
<feature type="compositionally biased region" description="Gly residues" evidence="1">
    <location>
        <begin position="414"/>
        <end position="427"/>
    </location>
</feature>
<dbReference type="Gene3D" id="1.20.1280.50">
    <property type="match status" value="1"/>
</dbReference>
<dbReference type="PROSITE" id="PS50181">
    <property type="entry name" value="FBOX"/>
    <property type="match status" value="1"/>
</dbReference>
<reference evidence="3" key="1">
    <citation type="journal article" date="2021" name="Nat. Commun.">
        <title>Genomic analyses provide insights into spinach domestication and the genetic basis of agronomic traits.</title>
        <authorList>
            <person name="Cai X."/>
            <person name="Sun X."/>
            <person name="Xu C."/>
            <person name="Sun H."/>
            <person name="Wang X."/>
            <person name="Ge C."/>
            <person name="Zhang Z."/>
            <person name="Wang Q."/>
            <person name="Fei Z."/>
            <person name="Jiao C."/>
            <person name="Wang Q."/>
        </authorList>
    </citation>
    <scope>NUCLEOTIDE SEQUENCE [LARGE SCALE GENOMIC DNA]</scope>
    <source>
        <strain evidence="3">cv. Varoflay</strain>
    </source>
</reference>
<dbReference type="InterPro" id="IPR025886">
    <property type="entry name" value="PP2-like"/>
</dbReference>
<evidence type="ECO:0000259" key="2">
    <source>
        <dbReference type="PROSITE" id="PS50181"/>
    </source>
</evidence>
<evidence type="ECO:0000313" key="3">
    <source>
        <dbReference type="Proteomes" id="UP000813463"/>
    </source>
</evidence>
<dbReference type="SUPFAM" id="SSF81383">
    <property type="entry name" value="F-box domain"/>
    <property type="match status" value="1"/>
</dbReference>
<organism evidence="3 4">
    <name type="scientific">Spinacia oleracea</name>
    <name type="common">Spinach</name>
    <dbReference type="NCBI Taxonomy" id="3562"/>
    <lineage>
        <taxon>Eukaryota</taxon>
        <taxon>Viridiplantae</taxon>
        <taxon>Streptophyta</taxon>
        <taxon>Embryophyta</taxon>
        <taxon>Tracheophyta</taxon>
        <taxon>Spermatophyta</taxon>
        <taxon>Magnoliopsida</taxon>
        <taxon>eudicotyledons</taxon>
        <taxon>Gunneridae</taxon>
        <taxon>Pentapetalae</taxon>
        <taxon>Caryophyllales</taxon>
        <taxon>Chenopodiaceae</taxon>
        <taxon>Chenopodioideae</taxon>
        <taxon>Anserineae</taxon>
        <taxon>Spinacia</taxon>
    </lineage>
</organism>
<dbReference type="Proteomes" id="UP000813463">
    <property type="component" value="Chromosome 5"/>
</dbReference>
<dbReference type="RefSeq" id="XP_021850976.1">
    <property type="nucleotide sequence ID" value="XM_021995284.2"/>
</dbReference>
<feature type="compositionally biased region" description="Acidic residues" evidence="1">
    <location>
        <begin position="430"/>
        <end position="439"/>
    </location>
</feature>
<dbReference type="PANTHER" id="PTHR32278:SF111">
    <property type="entry name" value="F-BOX PROTEIN PP2-B12-RELATED"/>
    <property type="match status" value="1"/>
</dbReference>